<dbReference type="AlphaFoldDB" id="A0A6A3KQY2"/>
<name>A0A6A3KQY2_9STRA</name>
<evidence type="ECO:0000256" key="1">
    <source>
        <dbReference type="SAM" id="Phobius"/>
    </source>
</evidence>
<feature type="transmembrane region" description="Helical" evidence="1">
    <location>
        <begin position="101"/>
        <end position="121"/>
    </location>
</feature>
<gene>
    <name evidence="2" type="ORF">PR002_g15562</name>
</gene>
<evidence type="ECO:0000313" key="2">
    <source>
        <dbReference type="EMBL" id="KAE9009632.1"/>
    </source>
</evidence>
<protein>
    <submittedName>
        <fullName evidence="2">Uncharacterized protein</fullName>
    </submittedName>
</protein>
<sequence>MGCYAVGYRAYMDGLSHAASNAGLLEGLRGNQASDQETEHDLRCALLCFCDFWLPALLSSYAAYVNFFKLALVNHANYSHGATKWNTAYTQRLLLDPVAQVFFFCLVFWVSASHCMAFLPVAANIDVAIGVAFILEMLTPARTFLLLVLNWQVLRVHYMISHQLQEALRALHATILTVVNPLCYPTVVGTAYGKIHAFAVKMGDAAQQQQQAVPGADLASRCNVM</sequence>
<keyword evidence="1" id="KW-1133">Transmembrane helix</keyword>
<dbReference type="InterPro" id="IPR005344">
    <property type="entry name" value="TMEM33/Pom33"/>
</dbReference>
<reference evidence="2 3" key="1">
    <citation type="submission" date="2018-09" db="EMBL/GenBank/DDBJ databases">
        <title>Genomic investigation of the strawberry pathogen Phytophthora fragariae indicates pathogenicity is determined by transcriptional variation in three key races.</title>
        <authorList>
            <person name="Adams T.M."/>
            <person name="Armitage A.D."/>
            <person name="Sobczyk M.K."/>
            <person name="Bates H.J."/>
            <person name="Dunwell J.M."/>
            <person name="Nellist C.F."/>
            <person name="Harrison R.J."/>
        </authorList>
    </citation>
    <scope>NUCLEOTIDE SEQUENCE [LARGE SCALE GENOMIC DNA]</scope>
    <source>
        <strain evidence="2 3">SCRP324</strain>
    </source>
</reference>
<keyword evidence="1" id="KW-0472">Membrane</keyword>
<comment type="caution">
    <text evidence="2">The sequence shown here is derived from an EMBL/GenBank/DDBJ whole genome shotgun (WGS) entry which is preliminary data.</text>
</comment>
<keyword evidence="1" id="KW-0812">Transmembrane</keyword>
<dbReference type="OrthoDB" id="2423701at2759"/>
<accession>A0A6A3KQY2</accession>
<feature type="transmembrane region" description="Helical" evidence="1">
    <location>
        <begin position="127"/>
        <end position="149"/>
    </location>
</feature>
<organism evidence="2 3">
    <name type="scientific">Phytophthora rubi</name>
    <dbReference type="NCBI Taxonomy" id="129364"/>
    <lineage>
        <taxon>Eukaryota</taxon>
        <taxon>Sar</taxon>
        <taxon>Stramenopiles</taxon>
        <taxon>Oomycota</taxon>
        <taxon>Peronosporomycetes</taxon>
        <taxon>Peronosporales</taxon>
        <taxon>Peronosporaceae</taxon>
        <taxon>Phytophthora</taxon>
    </lineage>
</organism>
<dbReference type="GO" id="GO:0016020">
    <property type="term" value="C:membrane"/>
    <property type="evidence" value="ECO:0007669"/>
    <property type="project" value="InterPro"/>
</dbReference>
<proteinExistence type="predicted"/>
<evidence type="ECO:0000313" key="3">
    <source>
        <dbReference type="Proteomes" id="UP000435112"/>
    </source>
</evidence>
<dbReference type="EMBL" id="QXFU01001140">
    <property type="protein sequence ID" value="KAE9009632.1"/>
    <property type="molecule type" value="Genomic_DNA"/>
</dbReference>
<dbReference type="Proteomes" id="UP000435112">
    <property type="component" value="Unassembled WGS sequence"/>
</dbReference>
<dbReference type="Pfam" id="PF03661">
    <property type="entry name" value="TMEM33_Pom33"/>
    <property type="match status" value="1"/>
</dbReference>